<reference evidence="1 2" key="1">
    <citation type="submission" date="2016-10" db="EMBL/GenBank/DDBJ databases">
        <authorList>
            <person name="de Groot N.N."/>
        </authorList>
    </citation>
    <scope>NUCLEOTIDE SEQUENCE [LARGE SCALE GENOMIC DNA]</scope>
    <source>
        <strain evidence="1 2">MP1X4</strain>
    </source>
</reference>
<accession>A0A1H1Q4W7</accession>
<organism evidence="1 2">
    <name type="scientific">Mucilaginibacter mallensis</name>
    <dbReference type="NCBI Taxonomy" id="652787"/>
    <lineage>
        <taxon>Bacteria</taxon>
        <taxon>Pseudomonadati</taxon>
        <taxon>Bacteroidota</taxon>
        <taxon>Sphingobacteriia</taxon>
        <taxon>Sphingobacteriales</taxon>
        <taxon>Sphingobacteriaceae</taxon>
        <taxon>Mucilaginibacter</taxon>
    </lineage>
</organism>
<sequence>MLLGLLHLSFKTGMDEQQMLTWSNKYFSTSYDPSGEAKLKKWDLILTDDAFIRLKKTYQNGKQEYYSFQLHRFSDMNYLGTTAGGTLQLKTKADDIIVQTYDDPKGDIDSMATQLNLPVKNIDPDQLDSLMTALNYFKAKEL</sequence>
<evidence type="ECO:0000313" key="2">
    <source>
        <dbReference type="Proteomes" id="UP000199679"/>
    </source>
</evidence>
<dbReference type="EMBL" id="LT629740">
    <property type="protein sequence ID" value="SDS18414.1"/>
    <property type="molecule type" value="Genomic_DNA"/>
</dbReference>
<keyword evidence="2" id="KW-1185">Reference proteome</keyword>
<dbReference type="AlphaFoldDB" id="A0A1H1Q4W7"/>
<proteinExistence type="predicted"/>
<dbReference type="Proteomes" id="UP000199679">
    <property type="component" value="Chromosome I"/>
</dbReference>
<evidence type="ECO:0000313" key="1">
    <source>
        <dbReference type="EMBL" id="SDS18414.1"/>
    </source>
</evidence>
<protein>
    <submittedName>
        <fullName evidence="1">Uncharacterized protein</fullName>
    </submittedName>
</protein>
<gene>
    <name evidence="1" type="ORF">SAMN05216490_0692</name>
</gene>
<name>A0A1H1Q4W7_MUCMA</name>